<gene>
    <name evidence="3" type="ORF">KN71_000920</name>
</gene>
<organism evidence="3 4">
    <name type="scientific">Metamycoplasma hominis</name>
    <name type="common">Mycoplasma hominis</name>
    <dbReference type="NCBI Taxonomy" id="2098"/>
    <lineage>
        <taxon>Bacteria</taxon>
        <taxon>Bacillati</taxon>
        <taxon>Mycoplasmatota</taxon>
        <taxon>Mycoplasmoidales</taxon>
        <taxon>Metamycoplasmataceae</taxon>
        <taxon>Metamycoplasma</taxon>
    </lineage>
</organism>
<dbReference type="EMBL" id="CP033021">
    <property type="protein sequence ID" value="AYN65267.1"/>
    <property type="molecule type" value="Genomic_DNA"/>
</dbReference>
<dbReference type="AlphaFoldDB" id="A0A454C996"/>
<feature type="transmembrane region" description="Helical" evidence="2">
    <location>
        <begin position="166"/>
        <end position="189"/>
    </location>
</feature>
<dbReference type="OrthoDB" id="396632at2"/>
<feature type="compositionally biased region" description="Polar residues" evidence="1">
    <location>
        <begin position="296"/>
        <end position="306"/>
    </location>
</feature>
<dbReference type="Proteomes" id="UP000029712">
    <property type="component" value="Chromosome"/>
</dbReference>
<keyword evidence="2" id="KW-0472">Membrane</keyword>
<evidence type="ECO:0008006" key="5">
    <source>
        <dbReference type="Google" id="ProtNLM"/>
    </source>
</evidence>
<feature type="transmembrane region" description="Helical" evidence="2">
    <location>
        <begin position="125"/>
        <end position="146"/>
    </location>
</feature>
<accession>A0A454C996</accession>
<name>A0A454C996_METHO</name>
<feature type="transmembrane region" description="Helical" evidence="2">
    <location>
        <begin position="23"/>
        <end position="50"/>
    </location>
</feature>
<feature type="compositionally biased region" description="Polar residues" evidence="1">
    <location>
        <begin position="218"/>
        <end position="231"/>
    </location>
</feature>
<evidence type="ECO:0000313" key="4">
    <source>
        <dbReference type="Proteomes" id="UP000029712"/>
    </source>
</evidence>
<sequence length="321" mass="36950">MKSININDYNSTNELYTKNKKVFWAWFIAWSVLFATILIFVIASFIQFAVEKQNYLNKYAELFGQIQKLNPNFQGDVFALANNEYVKSLAMSGVLLVILIAVYIWHIVSIALVAKNKDFSAYSRILTTLYLFVIIYEIITLIFSGFQSFSLAIWQVNKILNLVATLLYIVSYFAVFLKCSYVAKLFLILKRNLAFKALNNSSSMDDILRSYFYGQESPEPTLNTNNTFDSNQKTDENESEDLNKEEDSKSIEYRSKLEQLNDEQLQNMAKKLNIFGIETFSREQLISKISDIFEQSAKSQNQQSKPDNSDEDKNDGSQTSN</sequence>
<proteinExistence type="predicted"/>
<evidence type="ECO:0000313" key="3">
    <source>
        <dbReference type="EMBL" id="AYN65267.1"/>
    </source>
</evidence>
<evidence type="ECO:0000256" key="1">
    <source>
        <dbReference type="SAM" id="MobiDB-lite"/>
    </source>
</evidence>
<feature type="region of interest" description="Disordered" evidence="1">
    <location>
        <begin position="218"/>
        <end position="249"/>
    </location>
</feature>
<feature type="transmembrane region" description="Helical" evidence="2">
    <location>
        <begin position="89"/>
        <end position="113"/>
    </location>
</feature>
<reference evidence="3 4" key="2">
    <citation type="submission" date="2018-10" db="EMBL/GenBank/DDBJ databases">
        <title>Detection and isolation of Mycoplasma hominis as a predominant microorganism from pelvic cavity of patient with salpingitis and tubo-ovarian abscess.</title>
        <authorList>
            <person name="Guschin A.E."/>
            <person name="Khayrullina G.A."/>
            <person name="Rakovskaya I.V."/>
            <person name="Shelenkov A.A."/>
            <person name="Shagin D.A."/>
        </authorList>
    </citation>
    <scope>NUCLEOTIDE SEQUENCE [LARGE SCALE GENOMIC DNA]</scope>
    <source>
        <strain evidence="4">TOA</strain>
    </source>
</reference>
<feature type="region of interest" description="Disordered" evidence="1">
    <location>
        <begin position="295"/>
        <end position="321"/>
    </location>
</feature>
<keyword evidence="2" id="KW-0812">Transmembrane</keyword>
<feature type="compositionally biased region" description="Basic and acidic residues" evidence="1">
    <location>
        <begin position="232"/>
        <end position="249"/>
    </location>
</feature>
<evidence type="ECO:0000256" key="2">
    <source>
        <dbReference type="SAM" id="Phobius"/>
    </source>
</evidence>
<protein>
    <recommendedName>
        <fullName evidence="5">Rho termination factor N-terminal domain-containing protein</fullName>
    </recommendedName>
</protein>
<dbReference type="RefSeq" id="WP_036438929.1">
    <property type="nucleotide sequence ID" value="NZ_CP033021.1"/>
</dbReference>
<reference evidence="3 4" key="1">
    <citation type="submission" date="2014-08" db="EMBL/GenBank/DDBJ databases">
        <authorList>
            <person name="Kuleshov K."/>
            <person name="Dedkov V."/>
            <person name="Markelov M."/>
            <person name="Pimkina E."/>
        </authorList>
    </citation>
    <scope>NUCLEOTIDE SEQUENCE [LARGE SCALE GENOMIC DNA]</scope>
    <source>
        <strain evidence="4">TOA</strain>
    </source>
</reference>
<keyword evidence="2" id="KW-1133">Transmembrane helix</keyword>